<dbReference type="PaxDb" id="195103-CPF_2984"/>
<feature type="transmembrane region" description="Helical" evidence="6">
    <location>
        <begin position="35"/>
        <end position="53"/>
    </location>
</feature>
<dbReference type="HOGENOM" id="CLU_031275_4_3_9"/>
<feature type="transmembrane region" description="Helical" evidence="6">
    <location>
        <begin position="249"/>
        <end position="271"/>
    </location>
</feature>
<evidence type="ECO:0000256" key="4">
    <source>
        <dbReference type="ARBA" id="ARBA00022989"/>
    </source>
</evidence>
<comment type="similarity">
    <text evidence="2">Belongs to the autoinducer-2 exporter (AI-2E) (TC 2.A.86) family.</text>
</comment>
<dbReference type="PANTHER" id="PTHR21716">
    <property type="entry name" value="TRANSMEMBRANE PROTEIN"/>
    <property type="match status" value="1"/>
</dbReference>
<dbReference type="eggNOG" id="COG0628">
    <property type="taxonomic scope" value="Bacteria"/>
</dbReference>
<feature type="transmembrane region" description="Helical" evidence="6">
    <location>
        <begin position="218"/>
        <end position="243"/>
    </location>
</feature>
<evidence type="ECO:0000256" key="3">
    <source>
        <dbReference type="ARBA" id="ARBA00022692"/>
    </source>
</evidence>
<dbReference type="GeneID" id="93000737"/>
<dbReference type="InterPro" id="IPR002549">
    <property type="entry name" value="AI-2E-like"/>
</dbReference>
<proteinExistence type="inferred from homology"/>
<dbReference type="GO" id="GO:0016020">
    <property type="term" value="C:membrane"/>
    <property type="evidence" value="ECO:0007669"/>
    <property type="project" value="UniProtKB-SubCell"/>
</dbReference>
<gene>
    <name evidence="7" type="primary">ytvI</name>
    <name evidence="7" type="ordered locus">CPF_2984</name>
</gene>
<dbReference type="RefSeq" id="WP_011591193.1">
    <property type="nucleotide sequence ID" value="NC_008261.1"/>
</dbReference>
<dbReference type="NCBIfam" id="TIGR02872">
    <property type="entry name" value="spore_ytvI"/>
    <property type="match status" value="1"/>
</dbReference>
<evidence type="ECO:0000256" key="6">
    <source>
        <dbReference type="SAM" id="Phobius"/>
    </source>
</evidence>
<dbReference type="Pfam" id="PF01594">
    <property type="entry name" value="AI-2E_transport"/>
    <property type="match status" value="1"/>
</dbReference>
<feature type="transmembrane region" description="Helical" evidence="6">
    <location>
        <begin position="315"/>
        <end position="348"/>
    </location>
</feature>
<comment type="subcellular location">
    <subcellularLocation>
        <location evidence="1">Membrane</location>
        <topology evidence="1">Multi-pass membrane protein</topology>
    </subcellularLocation>
</comment>
<accession>A0A0H2YU39</accession>
<evidence type="ECO:0000256" key="1">
    <source>
        <dbReference type="ARBA" id="ARBA00004141"/>
    </source>
</evidence>
<dbReference type="EMBL" id="CP000246">
    <property type="protein sequence ID" value="ABG84567.1"/>
    <property type="molecule type" value="Genomic_DNA"/>
</dbReference>
<sequence>MKNLIIKSEKISVFFILYTLIFFTFFNTLKYTLPFLLAFIFSLLLKTPTQFLIKKFKLNVGLASFISTFIFFLIIIILFTLFITSLAYESSSLTNYIQEIINTNSKEFQNYFISLQNWIEVNFIDNAVLNLIKNTLISSFKEITVLILSFGTELIQKVFLLISYLPYTFMLLIFTVLSTYFLSKELNTINFSKTLSNYLNSNYSNRILTILYEIKKMLLTYCFSYLFLIFISFVLTFLGFSFLNIKYALLLSVLAALLDLLPVLGMPLIYFPLIFISYNSGNIFSAISLFILYIFIFLLRQFLEPKLMSSTLGIHPLLILICIFIGLELNGLLGIVFCIFLIIFFNIFKKVNVL</sequence>
<dbReference type="AlphaFoldDB" id="A0A0H2YU39"/>
<keyword evidence="8" id="KW-1185">Reference proteome</keyword>
<evidence type="ECO:0000313" key="8">
    <source>
        <dbReference type="Proteomes" id="UP000001823"/>
    </source>
</evidence>
<evidence type="ECO:0000313" key="7">
    <source>
        <dbReference type="EMBL" id="ABG84567.1"/>
    </source>
</evidence>
<keyword evidence="3 6" id="KW-0812">Transmembrane</keyword>
<dbReference type="KEGG" id="cpf:CPF_2984"/>
<keyword evidence="4 6" id="KW-1133">Transmembrane helix</keyword>
<reference evidence="7 8" key="1">
    <citation type="journal article" date="2006" name="Genome Res.">
        <title>Skewed genomic variability in strains of the toxigenic bacterial pathogen, Clostridium perfringens.</title>
        <authorList>
            <person name="Myers G.S."/>
            <person name="Rasko D.A."/>
            <person name="Cheung J.K."/>
            <person name="Ravel J."/>
            <person name="Seshadri R."/>
            <person name="Deboy R.T."/>
            <person name="Ren Q."/>
            <person name="Varga J."/>
            <person name="Awad M.M."/>
            <person name="Brinkac L.M."/>
            <person name="Daugherty S.C."/>
            <person name="Haft D.H."/>
            <person name="Dodson R.J."/>
            <person name="Madupu R."/>
            <person name="Nelson W.C."/>
            <person name="Rosovitz M.J."/>
            <person name="Sullivan S.A."/>
            <person name="Khouri H."/>
            <person name="Dimitrov G.I."/>
            <person name="Watkins K.L."/>
            <person name="Mulligan S."/>
            <person name="Benton J."/>
            <person name="Radune D."/>
            <person name="Fisher D.J."/>
            <person name="Atkins H.S."/>
            <person name="Hiscox T."/>
            <person name="Jost B.H."/>
            <person name="Billington S.J."/>
            <person name="Songer J.G."/>
            <person name="McClane B.A."/>
            <person name="Titball R.W."/>
            <person name="Rood J.I."/>
            <person name="Melville S.B."/>
            <person name="Paulsen I.T."/>
        </authorList>
    </citation>
    <scope>NUCLEOTIDE SEQUENCE [LARGE SCALE GENOMIC DNA]</scope>
    <source>
        <strain evidence="8">ATCC 13124 / DSM 756 / JCM 1290 / NCIMB 6125 / NCTC 8237 / S 107 / Type A</strain>
    </source>
</reference>
<feature type="transmembrane region" description="Helical" evidence="6">
    <location>
        <begin position="283"/>
        <end position="303"/>
    </location>
</feature>
<feature type="transmembrane region" description="Helical" evidence="6">
    <location>
        <begin position="158"/>
        <end position="182"/>
    </location>
</feature>
<dbReference type="Proteomes" id="UP000001823">
    <property type="component" value="Chromosome"/>
</dbReference>
<dbReference type="STRING" id="195103.CPF_2984"/>
<feature type="transmembrane region" description="Helical" evidence="6">
    <location>
        <begin position="65"/>
        <end position="88"/>
    </location>
</feature>
<feature type="transmembrane region" description="Helical" evidence="6">
    <location>
        <begin position="12"/>
        <end position="29"/>
    </location>
</feature>
<dbReference type="PANTHER" id="PTHR21716:SF68">
    <property type="entry name" value="TRANSPORT PROTEIN YTVI-RELATED"/>
    <property type="match status" value="1"/>
</dbReference>
<evidence type="ECO:0000256" key="5">
    <source>
        <dbReference type="ARBA" id="ARBA00023136"/>
    </source>
</evidence>
<protein>
    <submittedName>
        <fullName evidence="7">Sporulation integral membrane protein YtvI</fullName>
    </submittedName>
</protein>
<dbReference type="GO" id="GO:0055085">
    <property type="term" value="P:transmembrane transport"/>
    <property type="evidence" value="ECO:0007669"/>
    <property type="project" value="TreeGrafter"/>
</dbReference>
<evidence type="ECO:0000256" key="2">
    <source>
        <dbReference type="ARBA" id="ARBA00009773"/>
    </source>
</evidence>
<dbReference type="InterPro" id="IPR014227">
    <property type="entry name" value="YtvI-like"/>
</dbReference>
<organism evidence="7 8">
    <name type="scientific">Clostridium perfringens (strain ATCC 13124 / DSM 756 / JCM 1290 / NCIMB 6125 / NCTC 8237 / Type A)</name>
    <dbReference type="NCBI Taxonomy" id="195103"/>
    <lineage>
        <taxon>Bacteria</taxon>
        <taxon>Bacillati</taxon>
        <taxon>Bacillota</taxon>
        <taxon>Clostridia</taxon>
        <taxon>Eubacteriales</taxon>
        <taxon>Clostridiaceae</taxon>
        <taxon>Clostridium</taxon>
    </lineage>
</organism>
<keyword evidence="5 6" id="KW-0472">Membrane</keyword>
<name>A0A0H2YU39_CLOP1</name>